<comment type="caution">
    <text evidence="6">The sequence shown here is derived from an EMBL/GenBank/DDBJ whole genome shotgun (WGS) entry which is preliminary data.</text>
</comment>
<dbReference type="PROSITE" id="PS51352">
    <property type="entry name" value="THIOREDOXIN_2"/>
    <property type="match status" value="1"/>
</dbReference>
<feature type="domain" description="Thioredoxin" evidence="5">
    <location>
        <begin position="3"/>
        <end position="154"/>
    </location>
</feature>
<keyword evidence="7" id="KW-1185">Reference proteome</keyword>
<evidence type="ECO:0000256" key="4">
    <source>
        <dbReference type="ARBA" id="ARBA00023284"/>
    </source>
</evidence>
<dbReference type="InterPro" id="IPR000866">
    <property type="entry name" value="AhpC/TSA"/>
</dbReference>
<dbReference type="InterPro" id="IPR050455">
    <property type="entry name" value="Tpx_Peroxidase_subfamily"/>
</dbReference>
<dbReference type="PANTHER" id="PTHR43110">
    <property type="entry name" value="THIOL PEROXIDASE"/>
    <property type="match status" value="1"/>
</dbReference>
<accession>A0ABX5AWJ1</accession>
<dbReference type="Gene3D" id="3.40.30.10">
    <property type="entry name" value="Glutaredoxin"/>
    <property type="match status" value="1"/>
</dbReference>
<reference evidence="6 7" key="1">
    <citation type="journal article" date="2008" name="Int. J. Syst. Evol. Microbiol.">
        <title>Leifsonia pindariensis sp. nov., isolated from the Pindari glacier of the Indian Himalayas, and emended description of the genus Leifsonia.</title>
        <authorList>
            <person name="Reddy G.S."/>
            <person name="Prabagaran S.R."/>
            <person name="Shivaji S."/>
        </authorList>
    </citation>
    <scope>NUCLEOTIDE SEQUENCE [LARGE SCALE GENOMIC DNA]</scope>
    <source>
        <strain evidence="6 7">PON 10</strain>
    </source>
</reference>
<evidence type="ECO:0000256" key="2">
    <source>
        <dbReference type="ARBA" id="ARBA00022862"/>
    </source>
</evidence>
<dbReference type="Pfam" id="PF00578">
    <property type="entry name" value="AhpC-TSA"/>
    <property type="match status" value="1"/>
</dbReference>
<dbReference type="RefSeq" id="WP_104475427.1">
    <property type="nucleotide sequence ID" value="NZ_MPZN01000027.1"/>
</dbReference>
<keyword evidence="4" id="KW-0676">Redox-active center</keyword>
<evidence type="ECO:0000256" key="3">
    <source>
        <dbReference type="ARBA" id="ARBA00023002"/>
    </source>
</evidence>
<evidence type="ECO:0000313" key="7">
    <source>
        <dbReference type="Proteomes" id="UP000237755"/>
    </source>
</evidence>
<dbReference type="InterPro" id="IPR024706">
    <property type="entry name" value="Peroxiredoxin_AhpC-typ"/>
</dbReference>
<keyword evidence="3" id="KW-0560">Oxidoreductase</keyword>
<keyword evidence="2" id="KW-0049">Antioxidant</keyword>
<dbReference type="PANTHER" id="PTHR43110:SF1">
    <property type="entry name" value="THIOL PEROXIDASE"/>
    <property type="match status" value="1"/>
</dbReference>
<dbReference type="EMBL" id="MPZN01000027">
    <property type="protein sequence ID" value="PPL18754.1"/>
    <property type="molecule type" value="Genomic_DNA"/>
</dbReference>
<dbReference type="InterPro" id="IPR013766">
    <property type="entry name" value="Thioredoxin_domain"/>
</dbReference>
<proteinExistence type="predicted"/>
<name>A0ABX5AWJ1_9MICO</name>
<keyword evidence="1" id="KW-0575">Peroxidase</keyword>
<dbReference type="Proteomes" id="UP000237755">
    <property type="component" value="Unassembled WGS sequence"/>
</dbReference>
<evidence type="ECO:0000256" key="1">
    <source>
        <dbReference type="ARBA" id="ARBA00022559"/>
    </source>
</evidence>
<dbReference type="CDD" id="cd03018">
    <property type="entry name" value="PRX_AhpE_like"/>
    <property type="match status" value="1"/>
</dbReference>
<dbReference type="InterPro" id="IPR036249">
    <property type="entry name" value="Thioredoxin-like_sf"/>
</dbReference>
<sequence length="158" mass="17242">MTLQIGQAAPDFELANQWGQGVKLSDFRGKKSVALVFFPLAFSGTCTGELCELRDNLALFAAQDVELIGVSVDSKYALRAWGEQEGYDFQLLADFWPHGEVAREYGAFLPEKGFATRATVLIDKAGVIRAHFVTAPGEARQLDAYRSALAELAERPAA</sequence>
<dbReference type="SUPFAM" id="SSF52833">
    <property type="entry name" value="Thioredoxin-like"/>
    <property type="match status" value="1"/>
</dbReference>
<dbReference type="PIRSF" id="PIRSF000239">
    <property type="entry name" value="AHPC"/>
    <property type="match status" value="1"/>
</dbReference>
<evidence type="ECO:0000259" key="5">
    <source>
        <dbReference type="PROSITE" id="PS51352"/>
    </source>
</evidence>
<evidence type="ECO:0000313" key="6">
    <source>
        <dbReference type="EMBL" id="PPL18754.1"/>
    </source>
</evidence>
<organism evidence="6 7">
    <name type="scientific">Microterricola pindariensis</name>
    <dbReference type="NCBI Taxonomy" id="478010"/>
    <lineage>
        <taxon>Bacteria</taxon>
        <taxon>Bacillati</taxon>
        <taxon>Actinomycetota</taxon>
        <taxon>Actinomycetes</taxon>
        <taxon>Micrococcales</taxon>
        <taxon>Microbacteriaceae</taxon>
        <taxon>Microterricola</taxon>
    </lineage>
</organism>
<protein>
    <submittedName>
        <fullName evidence="6">Peroxiredoxin</fullName>
    </submittedName>
</protein>
<gene>
    <name evidence="6" type="ORF">GY24_09595</name>
</gene>